<sequence>MLSVTPRVSMFDAPVVISASQLKPTQKVTIKAKIDHPTGKFESRAQFVADDNGNLNLSTDRSLGGTYEGIHPMGLFTTLEQSPGQKAGLRLMPRIVEQPMVYSFEIFNGHGDVTNENVIANTTAERHFIHPAVERREIEIGRLRGSLFCLKSKFFELPIP</sequence>
<dbReference type="InterPro" id="IPR006862">
    <property type="entry name" value="Thio_Ohase/aa_AcTrfase"/>
</dbReference>
<evidence type="ECO:0000313" key="3">
    <source>
        <dbReference type="WBParaSite" id="PSAMB.scaffold4631size14011.g24775.t1"/>
    </source>
</evidence>
<dbReference type="PANTHER" id="PTHR10824">
    <property type="entry name" value="ACYL-COENZYME A THIOESTERASE-RELATED"/>
    <property type="match status" value="1"/>
</dbReference>
<dbReference type="GO" id="GO:0006631">
    <property type="term" value="P:fatty acid metabolic process"/>
    <property type="evidence" value="ECO:0007669"/>
    <property type="project" value="TreeGrafter"/>
</dbReference>
<dbReference type="Pfam" id="PF04775">
    <property type="entry name" value="Bile_Hydr_Trans"/>
    <property type="match status" value="1"/>
</dbReference>
<dbReference type="Gene3D" id="2.60.40.2240">
    <property type="entry name" value="Acyl-CoA thioester hydrolase/BAAT N-terminal domain"/>
    <property type="match status" value="1"/>
</dbReference>
<proteinExistence type="predicted"/>
<evidence type="ECO:0000259" key="1">
    <source>
        <dbReference type="Pfam" id="PF04775"/>
    </source>
</evidence>
<dbReference type="AlphaFoldDB" id="A0A914WP27"/>
<accession>A0A914WP27</accession>
<dbReference type="InterPro" id="IPR042490">
    <property type="entry name" value="Thio_Ohase/BAAT_N"/>
</dbReference>
<dbReference type="WBParaSite" id="PSAMB.scaffold4631size14011.g24775.t1">
    <property type="protein sequence ID" value="PSAMB.scaffold4631size14011.g24775.t1"/>
    <property type="gene ID" value="PSAMB.scaffold4631size14011.g24775"/>
</dbReference>
<protein>
    <submittedName>
        <fullName evidence="3">Acyl-CoA thioester hydrolase/bile acid-CoA amino acid N-acetyltransferase domain-containing protein</fullName>
    </submittedName>
</protein>
<organism evidence="2 3">
    <name type="scientific">Plectus sambesii</name>
    <dbReference type="NCBI Taxonomy" id="2011161"/>
    <lineage>
        <taxon>Eukaryota</taxon>
        <taxon>Metazoa</taxon>
        <taxon>Ecdysozoa</taxon>
        <taxon>Nematoda</taxon>
        <taxon>Chromadorea</taxon>
        <taxon>Plectida</taxon>
        <taxon>Plectina</taxon>
        <taxon>Plectoidea</taxon>
        <taxon>Plectidae</taxon>
        <taxon>Plectus</taxon>
    </lineage>
</organism>
<name>A0A914WP27_9BILA</name>
<reference evidence="3" key="1">
    <citation type="submission" date="2022-11" db="UniProtKB">
        <authorList>
            <consortium name="WormBaseParasite"/>
        </authorList>
    </citation>
    <scope>IDENTIFICATION</scope>
</reference>
<keyword evidence="2" id="KW-1185">Reference proteome</keyword>
<dbReference type="PANTHER" id="PTHR10824:SF4">
    <property type="entry name" value="ACYL-COENZYME A THIOESTERASE 1-LIKE"/>
    <property type="match status" value="1"/>
</dbReference>
<dbReference type="GO" id="GO:0006637">
    <property type="term" value="P:acyl-CoA metabolic process"/>
    <property type="evidence" value="ECO:0007669"/>
    <property type="project" value="TreeGrafter"/>
</dbReference>
<dbReference type="Proteomes" id="UP000887566">
    <property type="component" value="Unplaced"/>
</dbReference>
<feature type="domain" description="Acyl-CoA thioester hydrolase/bile acid-CoA amino acid N-acetyltransferase" evidence="1">
    <location>
        <begin position="12"/>
        <end position="139"/>
    </location>
</feature>
<dbReference type="GO" id="GO:0047617">
    <property type="term" value="F:fatty acyl-CoA hydrolase activity"/>
    <property type="evidence" value="ECO:0007669"/>
    <property type="project" value="TreeGrafter"/>
</dbReference>
<evidence type="ECO:0000313" key="2">
    <source>
        <dbReference type="Proteomes" id="UP000887566"/>
    </source>
</evidence>